<dbReference type="EMBL" id="SNRW01000018">
    <property type="protein sequence ID" value="KAA6404222.1"/>
    <property type="molecule type" value="Genomic_DNA"/>
</dbReference>
<evidence type="ECO:0000313" key="2">
    <source>
        <dbReference type="EMBL" id="KAA6404222.1"/>
    </source>
</evidence>
<comment type="caution">
    <text evidence="2">The sequence shown here is derived from an EMBL/GenBank/DDBJ whole genome shotgun (WGS) entry which is preliminary data.</text>
</comment>
<dbReference type="CDD" id="cd09275">
    <property type="entry name" value="RNase_HI_RT_DIRS1"/>
    <property type="match status" value="1"/>
</dbReference>
<proteinExistence type="predicted"/>
<dbReference type="GO" id="GO:0004523">
    <property type="term" value="F:RNA-DNA hybrid ribonuclease activity"/>
    <property type="evidence" value="ECO:0007669"/>
    <property type="project" value="InterPro"/>
</dbReference>
<dbReference type="Proteomes" id="UP000324800">
    <property type="component" value="Unassembled WGS sequence"/>
</dbReference>
<gene>
    <name evidence="2" type="ORF">EZS28_000242</name>
</gene>
<dbReference type="GO" id="GO:0003676">
    <property type="term" value="F:nucleic acid binding"/>
    <property type="evidence" value="ECO:0007669"/>
    <property type="project" value="InterPro"/>
</dbReference>
<organism evidence="2 3">
    <name type="scientific">Streblomastix strix</name>
    <dbReference type="NCBI Taxonomy" id="222440"/>
    <lineage>
        <taxon>Eukaryota</taxon>
        <taxon>Metamonada</taxon>
        <taxon>Preaxostyla</taxon>
        <taxon>Oxymonadida</taxon>
        <taxon>Streblomastigidae</taxon>
        <taxon>Streblomastix</taxon>
    </lineage>
</organism>
<reference evidence="2 3" key="1">
    <citation type="submission" date="2019-03" db="EMBL/GenBank/DDBJ databases">
        <title>Single cell metagenomics reveals metabolic interactions within the superorganism composed of flagellate Streblomastix strix and complex community of Bacteroidetes bacteria on its surface.</title>
        <authorList>
            <person name="Treitli S.C."/>
            <person name="Kolisko M."/>
            <person name="Husnik F."/>
            <person name="Keeling P."/>
            <person name="Hampl V."/>
        </authorList>
    </citation>
    <scope>NUCLEOTIDE SEQUENCE [LARGE SCALE GENOMIC DNA]</scope>
    <source>
        <strain evidence="2">ST1C</strain>
    </source>
</reference>
<dbReference type="InterPro" id="IPR043502">
    <property type="entry name" value="DNA/RNA_pol_sf"/>
</dbReference>
<name>A0A5J4XBC2_9EUKA</name>
<dbReference type="PROSITE" id="PS50879">
    <property type="entry name" value="RNASE_H_1"/>
    <property type="match status" value="1"/>
</dbReference>
<dbReference type="InterPro" id="IPR002156">
    <property type="entry name" value="RNaseH_domain"/>
</dbReference>
<dbReference type="SUPFAM" id="SSF56672">
    <property type="entry name" value="DNA/RNA polymerases"/>
    <property type="match status" value="1"/>
</dbReference>
<evidence type="ECO:0000259" key="1">
    <source>
        <dbReference type="PROSITE" id="PS50879"/>
    </source>
</evidence>
<protein>
    <recommendedName>
        <fullName evidence="1">RNase H type-1 domain-containing protein</fullName>
    </recommendedName>
</protein>
<dbReference type="PANTHER" id="PTHR33050:SF7">
    <property type="entry name" value="RIBONUCLEASE H"/>
    <property type="match status" value="1"/>
</dbReference>
<dbReference type="AlphaFoldDB" id="A0A5J4XBC2"/>
<sequence length="417" mass="48525">MTKQIAQFLKDLGWMLAPEKCRMIPYQRFKCLGWQWNTITMDVQMPAPRRKKMKTLVKNWIEEKKNNAEVNVHSLAHLIGELSFLRFQMTYASLAPNSLNHLKTVTILNGNWGMNLKLHKYILSNLYQLLDWINLNKPRLLQDSTPSITLTTDASETGWGSTLEVNQQLQMDTGQWGPCWLLISSNKREMTAVIKGLRSFTLEMQTNETRCFNLLTDNMTVMYYLRKWKARKPLLLLVRIIEQIYKKIKICLVVSYILGLNNTQADSLNRLAWFEDFMLDQITLLEALNTLKFFLTLDCFANRTKKTIEKVFLRILRLQRYKSQSIHNELGTRTSLNSPSDQLDPESYQQNNQRSCECLTNNTELVQDQVLTIDNKCVEGIELGPITSSTYPKQENAEQRFREVIPGNILALLMKNQ</sequence>
<feature type="domain" description="RNase H type-1" evidence="1">
    <location>
        <begin position="144"/>
        <end position="274"/>
    </location>
</feature>
<dbReference type="InterPro" id="IPR052055">
    <property type="entry name" value="Hepadnavirus_pol/RT"/>
</dbReference>
<evidence type="ECO:0000313" key="3">
    <source>
        <dbReference type="Proteomes" id="UP000324800"/>
    </source>
</evidence>
<accession>A0A5J4XBC2</accession>
<dbReference type="PANTHER" id="PTHR33050">
    <property type="entry name" value="REVERSE TRANSCRIPTASE DOMAIN-CONTAINING PROTEIN"/>
    <property type="match status" value="1"/>
</dbReference>